<dbReference type="VEuPathDB" id="TriTrypDB:BCY84_00849"/>
<feature type="coiled-coil region" evidence="1">
    <location>
        <begin position="328"/>
        <end position="407"/>
    </location>
</feature>
<evidence type="ECO:0000313" key="3">
    <source>
        <dbReference type="EMBL" id="PWV13794.1"/>
    </source>
</evidence>
<dbReference type="Proteomes" id="UP000246078">
    <property type="component" value="Unassembled WGS sequence"/>
</dbReference>
<dbReference type="VEuPathDB" id="TriTrypDB:C3747_41g79"/>
<feature type="coiled-coil region" evidence="1">
    <location>
        <begin position="450"/>
        <end position="477"/>
    </location>
</feature>
<dbReference type="VEuPathDB" id="TriTrypDB:TCSYLVIO_003110"/>
<dbReference type="AlphaFoldDB" id="A0A2V2X510"/>
<feature type="compositionally biased region" description="Low complexity" evidence="2">
    <location>
        <begin position="140"/>
        <end position="155"/>
    </location>
</feature>
<dbReference type="EMBL" id="PRFC01000041">
    <property type="protein sequence ID" value="PWV13794.1"/>
    <property type="molecule type" value="Genomic_DNA"/>
</dbReference>
<reference evidence="3 4" key="1">
    <citation type="journal article" date="2018" name="Microb. Genom.">
        <title>Expanding an expanded genome: long-read sequencing of Trypanosoma cruzi.</title>
        <authorList>
            <person name="Berna L."/>
            <person name="Rodriguez M."/>
            <person name="Chiribao M.L."/>
            <person name="Parodi-Talice A."/>
            <person name="Pita S."/>
            <person name="Rijo G."/>
            <person name="Alvarez-Valin F."/>
            <person name="Robello C."/>
        </authorList>
    </citation>
    <scope>NUCLEOTIDE SEQUENCE [LARGE SCALE GENOMIC DNA]</scope>
    <source>
        <strain evidence="3 4">TCC</strain>
    </source>
</reference>
<dbReference type="VEuPathDB" id="TriTrypDB:TcCL_ESM09334"/>
<protein>
    <submittedName>
        <fullName evidence="3">Uncharacterized protein</fullName>
    </submittedName>
</protein>
<dbReference type="VEuPathDB" id="TriTrypDB:C4B63_42g199"/>
<keyword evidence="1" id="KW-0175">Coiled coil</keyword>
<evidence type="ECO:0000313" key="4">
    <source>
        <dbReference type="Proteomes" id="UP000246078"/>
    </source>
</evidence>
<dbReference type="VEuPathDB" id="TriTrypDB:TcYC6_0095280"/>
<feature type="compositionally biased region" description="Low complexity" evidence="2">
    <location>
        <begin position="39"/>
        <end position="54"/>
    </location>
</feature>
<dbReference type="VEuPathDB" id="TriTrypDB:TcCLB.509039.30"/>
<evidence type="ECO:0000256" key="1">
    <source>
        <dbReference type="SAM" id="Coils"/>
    </source>
</evidence>
<dbReference type="SMR" id="A0A2V2X510"/>
<evidence type="ECO:0000256" key="2">
    <source>
        <dbReference type="SAM" id="MobiDB-lite"/>
    </source>
</evidence>
<comment type="caution">
    <text evidence="3">The sequence shown here is derived from an EMBL/GenBank/DDBJ whole genome shotgun (WGS) entry which is preliminary data.</text>
</comment>
<accession>A0A2V2X510</accession>
<dbReference type="VEuPathDB" id="TriTrypDB:TcBrA4_0030680"/>
<organism evidence="3 4">
    <name type="scientific">Trypanosoma cruzi</name>
    <dbReference type="NCBI Taxonomy" id="5693"/>
    <lineage>
        <taxon>Eukaryota</taxon>
        <taxon>Discoba</taxon>
        <taxon>Euglenozoa</taxon>
        <taxon>Kinetoplastea</taxon>
        <taxon>Metakinetoplastina</taxon>
        <taxon>Trypanosomatida</taxon>
        <taxon>Trypanosomatidae</taxon>
        <taxon>Trypanosoma</taxon>
        <taxon>Schizotrypanum</taxon>
    </lineage>
</organism>
<dbReference type="VEuPathDB" id="TriTrypDB:TcCLB.508489.40"/>
<feature type="region of interest" description="Disordered" evidence="2">
    <location>
        <begin position="39"/>
        <end position="79"/>
    </location>
</feature>
<feature type="region of interest" description="Disordered" evidence="2">
    <location>
        <begin position="94"/>
        <end position="155"/>
    </location>
</feature>
<dbReference type="OMA" id="MYNATIV"/>
<dbReference type="OrthoDB" id="252783at2759"/>
<dbReference type="VEuPathDB" id="TriTrypDB:TCDM_08487"/>
<proteinExistence type="predicted"/>
<dbReference type="VEuPathDB" id="TriTrypDB:ECC02_000144"/>
<feature type="compositionally biased region" description="Basic and acidic residues" evidence="2">
    <location>
        <begin position="62"/>
        <end position="71"/>
    </location>
</feature>
<feature type="region of interest" description="Disordered" evidence="2">
    <location>
        <begin position="186"/>
        <end position="254"/>
    </location>
</feature>
<dbReference type="VEuPathDB" id="TriTrypDB:C4B63_42g198"/>
<feature type="compositionally biased region" description="Low complexity" evidence="2">
    <location>
        <begin position="94"/>
        <end position="108"/>
    </location>
</feature>
<dbReference type="VEuPathDB" id="TriTrypDB:TcG_06362"/>
<sequence length="500" mass="55608">MKEEPMSSNKRIQLLRERLELYNATIAEAMGVVTGVAGTETTAAPGTNTNNNDAKNSGHASEWQRTEREGGRSAAAPRLERNLSAEFNAARATGRAAAASGADSSNRSEGGGGGARRIDRRTVPPPPTPPNESRRGDLRSCSTSSASHDDSTSTYSFESGEEAFLNPFLNETISVEEIAASVRKVRRTEMDSTARAATSVAVGGRQKSTSPHESNRDKSTVDEGDNNETSSLPLPPSPPEEAKDETRNRKDTTTAEAASWFAGLETANNKLAVTEQAIFKLQRTVDIEHFKRSLPQRQQALQLAESRDDLVKKEQALRRREPTGNSLAMIYEADALDLDQQLQQLLAECNAAKALFTRVHERKAAVAEKERLLKRKLGELEDLQREVREKRQALTTLERRNEQREAMLAVRGEAYRKDLEAHKAREHSLQERISGVEELSQKVASWMKILDERDTKIEAKEQRLRRVQSDLVRRSEELLCYRNGRAKPPSRMASRQANSP</sequence>
<feature type="compositionally biased region" description="Basic and acidic residues" evidence="2">
    <location>
        <begin position="240"/>
        <end position="253"/>
    </location>
</feature>
<gene>
    <name evidence="3" type="ORF">C3747_41g79</name>
</gene>
<dbReference type="VEuPathDB" id="TriTrypDB:Tc_MARK_1822"/>
<name>A0A2V2X510_TRYCR</name>